<feature type="signal peptide" evidence="1">
    <location>
        <begin position="1"/>
        <end position="20"/>
    </location>
</feature>
<reference evidence="3 4" key="1">
    <citation type="journal article" date="2015" name="Int. J. Syst. Evol. Microbiol.">
        <title>Halomonas salicampi sp. nov., a halotolerant and alkalitolerant bacterium isolated from a saltern soil.</title>
        <authorList>
            <person name="Lee J.C."/>
            <person name="Kim Y.S."/>
            <person name="Yun B.S."/>
            <person name="Whang K.S."/>
        </authorList>
    </citation>
    <scope>NUCLEOTIDE SEQUENCE [LARGE SCALE GENOMIC DNA]</scope>
    <source>
        <strain evidence="3 4">BH103</strain>
    </source>
</reference>
<evidence type="ECO:0000313" key="4">
    <source>
        <dbReference type="Proteomes" id="UP000586119"/>
    </source>
</evidence>
<dbReference type="EMBL" id="JACCDF010000014">
    <property type="protein sequence ID" value="NYS62032.1"/>
    <property type="molecule type" value="Genomic_DNA"/>
</dbReference>
<dbReference type="InterPro" id="IPR011033">
    <property type="entry name" value="PRC_barrel-like_sf"/>
</dbReference>
<dbReference type="AlphaFoldDB" id="A0A7Z0RVW5"/>
<keyword evidence="1" id="KW-0732">Signal</keyword>
<feature type="chain" id="PRO_5031207502" evidence="1">
    <location>
        <begin position="21"/>
        <end position="210"/>
    </location>
</feature>
<protein>
    <submittedName>
        <fullName evidence="3">PRC-barrel domain-containing protein</fullName>
    </submittedName>
</protein>
<dbReference type="SUPFAM" id="SSF50346">
    <property type="entry name" value="PRC-barrel domain"/>
    <property type="match status" value="1"/>
</dbReference>
<dbReference type="InterPro" id="IPR027275">
    <property type="entry name" value="PRC-brl_dom"/>
</dbReference>
<sequence length="210" mass="23134">MTCLNRLIPLCAALPFTAMAAPENLSDWQNQRSDSASNWTITQLLGDDVIAGENTEVGEVTDVILDDQGNLQSLVIYSNGNAVERGFRTVEWPVKLFEPSDVLLSIGHQPSAFGDQQVTLSSVELFGQNQLSARAMLGMGVHVEGSPYAEIEDLILNDQGQVTSAVIDPDGMETDNYWIPTDFGWINEDWVMTMPYSQSDIEQSGSDWEN</sequence>
<gene>
    <name evidence="3" type="ORF">HZS81_14840</name>
</gene>
<comment type="caution">
    <text evidence="3">The sequence shown here is derived from an EMBL/GenBank/DDBJ whole genome shotgun (WGS) entry which is preliminary data.</text>
</comment>
<evidence type="ECO:0000259" key="2">
    <source>
        <dbReference type="Pfam" id="PF05239"/>
    </source>
</evidence>
<name>A0A7Z0RVW5_9GAMM</name>
<dbReference type="RefSeq" id="WP_179931292.1">
    <property type="nucleotide sequence ID" value="NZ_JACCDF010000014.1"/>
</dbReference>
<proteinExistence type="predicted"/>
<keyword evidence="4" id="KW-1185">Reference proteome</keyword>
<accession>A0A7Z0RVW5</accession>
<feature type="domain" description="PRC-barrel" evidence="2">
    <location>
        <begin position="41"/>
        <end position="92"/>
    </location>
</feature>
<dbReference type="Proteomes" id="UP000586119">
    <property type="component" value="Unassembled WGS sequence"/>
</dbReference>
<dbReference type="Gene3D" id="2.30.30.240">
    <property type="entry name" value="PRC-barrel domain"/>
    <property type="match status" value="1"/>
</dbReference>
<organism evidence="3 4">
    <name type="scientific">Vreelandella salicampi</name>
    <dbReference type="NCBI Taxonomy" id="1449798"/>
    <lineage>
        <taxon>Bacteria</taxon>
        <taxon>Pseudomonadati</taxon>
        <taxon>Pseudomonadota</taxon>
        <taxon>Gammaproteobacteria</taxon>
        <taxon>Oceanospirillales</taxon>
        <taxon>Halomonadaceae</taxon>
        <taxon>Vreelandella</taxon>
    </lineage>
</organism>
<evidence type="ECO:0000256" key="1">
    <source>
        <dbReference type="SAM" id="SignalP"/>
    </source>
</evidence>
<evidence type="ECO:0000313" key="3">
    <source>
        <dbReference type="EMBL" id="NYS62032.1"/>
    </source>
</evidence>
<dbReference type="Pfam" id="PF05239">
    <property type="entry name" value="PRC"/>
    <property type="match status" value="1"/>
</dbReference>